<evidence type="ECO:0000313" key="4">
    <source>
        <dbReference type="Proteomes" id="UP000887013"/>
    </source>
</evidence>
<name>A0A8X6PI16_NEPPI</name>
<dbReference type="EMBL" id="BMAW01115783">
    <property type="protein sequence ID" value="GFT67652.1"/>
    <property type="molecule type" value="Genomic_DNA"/>
</dbReference>
<evidence type="ECO:0000259" key="2">
    <source>
        <dbReference type="Pfam" id="PF03184"/>
    </source>
</evidence>
<evidence type="ECO:0000313" key="3">
    <source>
        <dbReference type="EMBL" id="GFT67652.1"/>
    </source>
</evidence>
<accession>A0A8X6PI16</accession>
<reference evidence="3" key="1">
    <citation type="submission" date="2020-08" db="EMBL/GenBank/DDBJ databases">
        <title>Multicomponent nature underlies the extraordinary mechanical properties of spider dragline silk.</title>
        <authorList>
            <person name="Kono N."/>
            <person name="Nakamura H."/>
            <person name="Mori M."/>
            <person name="Yoshida Y."/>
            <person name="Ohtoshi R."/>
            <person name="Malay A.D."/>
            <person name="Moran D.A.P."/>
            <person name="Tomita M."/>
            <person name="Numata K."/>
            <person name="Arakawa K."/>
        </authorList>
    </citation>
    <scope>NUCLEOTIDE SEQUENCE</scope>
</reference>
<keyword evidence="4" id="KW-1185">Reference proteome</keyword>
<organism evidence="3 4">
    <name type="scientific">Nephila pilipes</name>
    <name type="common">Giant wood spider</name>
    <name type="synonym">Nephila maculata</name>
    <dbReference type="NCBI Taxonomy" id="299642"/>
    <lineage>
        <taxon>Eukaryota</taxon>
        <taxon>Metazoa</taxon>
        <taxon>Ecdysozoa</taxon>
        <taxon>Arthropoda</taxon>
        <taxon>Chelicerata</taxon>
        <taxon>Arachnida</taxon>
        <taxon>Araneae</taxon>
        <taxon>Araneomorphae</taxon>
        <taxon>Entelegynae</taxon>
        <taxon>Araneoidea</taxon>
        <taxon>Nephilidae</taxon>
        <taxon>Nephila</taxon>
    </lineage>
</organism>
<protein>
    <submittedName>
        <fullName evidence="3">HTH CENPB-type domain-containing protein</fullName>
    </submittedName>
</protein>
<dbReference type="AlphaFoldDB" id="A0A8X6PI16"/>
<gene>
    <name evidence="3" type="ORF">NPIL_299721</name>
</gene>
<feature type="domain" description="DDE-1" evidence="2">
    <location>
        <begin position="39"/>
        <end position="140"/>
    </location>
</feature>
<dbReference type="GO" id="GO:0003676">
    <property type="term" value="F:nucleic acid binding"/>
    <property type="evidence" value="ECO:0007669"/>
    <property type="project" value="InterPro"/>
</dbReference>
<dbReference type="Proteomes" id="UP000887013">
    <property type="component" value="Unassembled WGS sequence"/>
</dbReference>
<feature type="region of interest" description="Disordered" evidence="1">
    <location>
        <begin position="12"/>
        <end position="31"/>
    </location>
</feature>
<comment type="caution">
    <text evidence="3">The sequence shown here is derived from an EMBL/GenBank/DDBJ whole genome shotgun (WGS) entry which is preliminary data.</text>
</comment>
<proteinExistence type="predicted"/>
<dbReference type="InterPro" id="IPR004875">
    <property type="entry name" value="DDE_SF_endonuclease_dom"/>
</dbReference>
<dbReference type="Pfam" id="PF03184">
    <property type="entry name" value="DDE_1"/>
    <property type="match status" value="1"/>
</dbReference>
<evidence type="ECO:0000256" key="1">
    <source>
        <dbReference type="SAM" id="MobiDB-lite"/>
    </source>
</evidence>
<dbReference type="OrthoDB" id="6425361at2759"/>
<sequence>MIHKKALNLHYKFSGGNEGDPQSGPSSTPDAEKFEAIRGWCDCALKNKNKNTLSITWIHNPKAWITKVLTSNWFHLCFVPQKEENHRKTGKVFLVLLSMDKAWLPCGCYHKRVQIEFLPSNTTSLLQPMDEGEIYAFKAQLIGGTGLGDVTHEEFNELIDTHCNPLMDEEIEEENGGLTLKLLAELMRKAKKLREKAKS</sequence>